<feature type="compositionally biased region" description="Polar residues" evidence="1">
    <location>
        <begin position="351"/>
        <end position="369"/>
    </location>
</feature>
<evidence type="ECO:0000313" key="3">
    <source>
        <dbReference type="EMBL" id="KAK7597793.1"/>
    </source>
</evidence>
<dbReference type="InterPro" id="IPR008972">
    <property type="entry name" value="Cupredoxin"/>
</dbReference>
<name>A0AAN9TM08_9HEMI</name>
<feature type="compositionally biased region" description="Polar residues" evidence="1">
    <location>
        <begin position="302"/>
        <end position="311"/>
    </location>
</feature>
<reference evidence="3 4" key="1">
    <citation type="submission" date="2024-03" db="EMBL/GenBank/DDBJ databases">
        <title>Adaptation during the transition from Ophiocordyceps entomopathogen to insect associate is accompanied by gene loss and intensified selection.</title>
        <authorList>
            <person name="Ward C.M."/>
            <person name="Onetto C.A."/>
            <person name="Borneman A.R."/>
        </authorList>
    </citation>
    <scope>NUCLEOTIDE SEQUENCE [LARGE SCALE GENOMIC DNA]</scope>
    <source>
        <strain evidence="3">AWRI1</strain>
        <tissue evidence="3">Single Adult Female</tissue>
    </source>
</reference>
<feature type="compositionally biased region" description="Basic and acidic residues" evidence="1">
    <location>
        <begin position="231"/>
        <end position="240"/>
    </location>
</feature>
<dbReference type="GO" id="GO:0016491">
    <property type="term" value="F:oxidoreductase activity"/>
    <property type="evidence" value="ECO:0007669"/>
    <property type="project" value="InterPro"/>
</dbReference>
<feature type="compositionally biased region" description="Polar residues" evidence="1">
    <location>
        <begin position="274"/>
        <end position="289"/>
    </location>
</feature>
<sequence length="369" mass="42085">METFDGISCKLPPSPILKQFHESLPDNLQCNYYENSFKKCFYVIELQLDEVINIIFQDVTHKDLPKEQKKDKILSYDRSIHFHGHSVLLLKQGTLEDFKKQYTAQDYFTEETLSQRIFKDTVGLPKDGYIIVRLHATNPGIWALETPLSDSNSEGIALAFLVGDKDFKKSGIYLPRDFPDCDNYVFPVQRLDESAEEERNEEEIVNEQHQVESSQESIELVGGSSQFSTRSTDKSYRENGVEMSPTEGNNGQSQFSTRSTDKSYRENGVEMSPTEGNNGQSQFSTQSTDKSYRENGVEMSPTEGNNGQSQFFFQSTDKSNVRNGAEMYSIGENNEQNQPYPHRSVFKNPLNEPTSQLFDKNQHSKTVST</sequence>
<dbReference type="GO" id="GO:0005507">
    <property type="term" value="F:copper ion binding"/>
    <property type="evidence" value="ECO:0007669"/>
    <property type="project" value="InterPro"/>
</dbReference>
<feature type="region of interest" description="Disordered" evidence="1">
    <location>
        <begin position="332"/>
        <end position="369"/>
    </location>
</feature>
<dbReference type="Gene3D" id="2.60.40.420">
    <property type="entry name" value="Cupredoxins - blue copper proteins"/>
    <property type="match status" value="1"/>
</dbReference>
<protein>
    <recommendedName>
        <fullName evidence="2">Plastocyanin-like domain-containing protein</fullName>
    </recommendedName>
</protein>
<dbReference type="SUPFAM" id="SSF49503">
    <property type="entry name" value="Cupredoxins"/>
    <property type="match status" value="1"/>
</dbReference>
<dbReference type="Pfam" id="PF07731">
    <property type="entry name" value="Cu-oxidase_2"/>
    <property type="match status" value="1"/>
</dbReference>
<feature type="region of interest" description="Disordered" evidence="1">
    <location>
        <begin position="193"/>
        <end position="311"/>
    </location>
</feature>
<evidence type="ECO:0000259" key="2">
    <source>
        <dbReference type="Pfam" id="PF07731"/>
    </source>
</evidence>
<feature type="compositionally biased region" description="Basic and acidic residues" evidence="1">
    <location>
        <begin position="259"/>
        <end position="268"/>
    </location>
</feature>
<dbReference type="EMBL" id="JBBCAQ010000017">
    <property type="protein sequence ID" value="KAK7597793.1"/>
    <property type="molecule type" value="Genomic_DNA"/>
</dbReference>
<proteinExistence type="predicted"/>
<organism evidence="3 4">
    <name type="scientific">Parthenolecanium corni</name>
    <dbReference type="NCBI Taxonomy" id="536013"/>
    <lineage>
        <taxon>Eukaryota</taxon>
        <taxon>Metazoa</taxon>
        <taxon>Ecdysozoa</taxon>
        <taxon>Arthropoda</taxon>
        <taxon>Hexapoda</taxon>
        <taxon>Insecta</taxon>
        <taxon>Pterygota</taxon>
        <taxon>Neoptera</taxon>
        <taxon>Paraneoptera</taxon>
        <taxon>Hemiptera</taxon>
        <taxon>Sternorrhyncha</taxon>
        <taxon>Coccoidea</taxon>
        <taxon>Coccidae</taxon>
        <taxon>Parthenolecanium</taxon>
    </lineage>
</organism>
<keyword evidence="4" id="KW-1185">Reference proteome</keyword>
<feature type="compositionally biased region" description="Polar residues" evidence="1">
    <location>
        <begin position="246"/>
        <end position="258"/>
    </location>
</feature>
<evidence type="ECO:0000313" key="4">
    <source>
        <dbReference type="Proteomes" id="UP001367676"/>
    </source>
</evidence>
<gene>
    <name evidence="3" type="ORF">V9T40_010018</name>
</gene>
<feature type="compositionally biased region" description="Acidic residues" evidence="1">
    <location>
        <begin position="194"/>
        <end position="205"/>
    </location>
</feature>
<evidence type="ECO:0000256" key="1">
    <source>
        <dbReference type="SAM" id="MobiDB-lite"/>
    </source>
</evidence>
<accession>A0AAN9TM08</accession>
<comment type="caution">
    <text evidence="3">The sequence shown here is derived from an EMBL/GenBank/DDBJ whole genome shotgun (WGS) entry which is preliminary data.</text>
</comment>
<dbReference type="AlphaFoldDB" id="A0AAN9TM08"/>
<dbReference type="Proteomes" id="UP001367676">
    <property type="component" value="Unassembled WGS sequence"/>
</dbReference>
<feature type="compositionally biased region" description="Polar residues" evidence="1">
    <location>
        <begin position="211"/>
        <end position="230"/>
    </location>
</feature>
<dbReference type="InterPro" id="IPR011706">
    <property type="entry name" value="Cu-oxidase_C"/>
</dbReference>
<feature type="domain" description="Plastocyanin-like" evidence="2">
    <location>
        <begin position="16"/>
        <end position="165"/>
    </location>
</feature>